<keyword evidence="1" id="KW-0112">Calmodulin-binding</keyword>
<comment type="caution">
    <text evidence="6">The sequence shown here is derived from an EMBL/GenBank/DDBJ whole genome shotgun (WGS) entry which is preliminary data.</text>
</comment>
<dbReference type="Gene3D" id="1.20.5.190">
    <property type="match status" value="1"/>
</dbReference>
<evidence type="ECO:0000313" key="7">
    <source>
        <dbReference type="Proteomes" id="UP000634136"/>
    </source>
</evidence>
<protein>
    <submittedName>
        <fullName evidence="6">Protein IQ-DOMAIN 14</fullName>
    </submittedName>
</protein>
<feature type="domain" description="DUF4005" evidence="5">
    <location>
        <begin position="338"/>
        <end position="405"/>
    </location>
</feature>
<name>A0A834SHB6_9FABA</name>
<dbReference type="PROSITE" id="PS50096">
    <property type="entry name" value="IQ"/>
    <property type="match status" value="2"/>
</dbReference>
<dbReference type="Pfam" id="PF13178">
    <property type="entry name" value="DUF4005"/>
    <property type="match status" value="1"/>
</dbReference>
<dbReference type="InterPro" id="IPR000048">
    <property type="entry name" value="IQ_motif_EF-hand-BS"/>
</dbReference>
<comment type="similarity">
    <text evidence="2">Belongs to the IQD family.</text>
</comment>
<dbReference type="CDD" id="cd23767">
    <property type="entry name" value="IQCD"/>
    <property type="match status" value="1"/>
</dbReference>
<evidence type="ECO:0000256" key="4">
    <source>
        <dbReference type="SAM" id="MobiDB-lite"/>
    </source>
</evidence>
<evidence type="ECO:0000256" key="1">
    <source>
        <dbReference type="ARBA" id="ARBA00022860"/>
    </source>
</evidence>
<keyword evidence="7" id="KW-1185">Reference proteome</keyword>
<dbReference type="GO" id="GO:0005516">
    <property type="term" value="F:calmodulin binding"/>
    <property type="evidence" value="ECO:0007669"/>
    <property type="project" value="UniProtKB-KW"/>
</dbReference>
<sequence>MSYFFMAKWNCWFGWGKKLLTSESKPKNSKKWRWGLRRLKVKQCPTLEEPNRRLSEAREEQRKHALTVAIATAAAAEAAVAAAHAAAEVVRLTGASRSYSYLSRGDRNLAAIRIQSAYRAHLARKALRSLKGIVRLQAIVRGRAVRRKMFSTSQNLPSNSKKQAGSQKRSSHAAKEINKNDKSKQLLKQKKKLEETEMKPECHGQRTWDCSLHSKEDSEAIWLKKQEAIFKRERMKQYSFSQRERKISHMVEESMLNKEFGGESCRTLGQWLDEEKGNQDVSHKIAFPSNLIMREWYDTTQVATEKSLKIEHLQEDESTSQMSFPRQSISQVKKNSVGDESSMPNSPFFPTYMAVTESAKAKARSLSTPRQRTGYLDVCSDQSDSHTEAMSFRSSCYGATRSAHGKNEVSQQRY</sequence>
<dbReference type="PANTHER" id="PTHR32295:SF212">
    <property type="entry name" value="CALMODULIN BINDING PROTEIN-RELATED"/>
    <property type="match status" value="1"/>
</dbReference>
<evidence type="ECO:0000259" key="5">
    <source>
        <dbReference type="Pfam" id="PF13178"/>
    </source>
</evidence>
<evidence type="ECO:0000256" key="2">
    <source>
        <dbReference type="ARBA" id="ARBA00024341"/>
    </source>
</evidence>
<organism evidence="6 7">
    <name type="scientific">Senna tora</name>
    <dbReference type="NCBI Taxonomy" id="362788"/>
    <lineage>
        <taxon>Eukaryota</taxon>
        <taxon>Viridiplantae</taxon>
        <taxon>Streptophyta</taxon>
        <taxon>Embryophyta</taxon>
        <taxon>Tracheophyta</taxon>
        <taxon>Spermatophyta</taxon>
        <taxon>Magnoliopsida</taxon>
        <taxon>eudicotyledons</taxon>
        <taxon>Gunneridae</taxon>
        <taxon>Pentapetalae</taxon>
        <taxon>rosids</taxon>
        <taxon>fabids</taxon>
        <taxon>Fabales</taxon>
        <taxon>Fabaceae</taxon>
        <taxon>Caesalpinioideae</taxon>
        <taxon>Cassia clade</taxon>
        <taxon>Senna</taxon>
    </lineage>
</organism>
<comment type="subunit">
    <text evidence="3">Binds to multiple calmodulin (CaM) in the presence of Ca(2+) and CaM-like proteins.</text>
</comment>
<reference evidence="6" key="1">
    <citation type="submission" date="2020-09" db="EMBL/GenBank/DDBJ databases">
        <title>Genome-Enabled Discovery of Anthraquinone Biosynthesis in Senna tora.</title>
        <authorList>
            <person name="Kang S.-H."/>
            <person name="Pandey R.P."/>
            <person name="Lee C.-M."/>
            <person name="Sim J.-S."/>
            <person name="Jeong J.-T."/>
            <person name="Choi B.-S."/>
            <person name="Jung M."/>
            <person name="Ginzburg D."/>
            <person name="Zhao K."/>
            <person name="Won S.Y."/>
            <person name="Oh T.-J."/>
            <person name="Yu Y."/>
            <person name="Kim N.-H."/>
            <person name="Lee O.R."/>
            <person name="Lee T.-H."/>
            <person name="Bashyal P."/>
            <person name="Kim T.-S."/>
            <person name="Lee W.-H."/>
            <person name="Kawkins C."/>
            <person name="Kim C.-K."/>
            <person name="Kim J.S."/>
            <person name="Ahn B.O."/>
            <person name="Rhee S.Y."/>
            <person name="Sohng J.K."/>
        </authorList>
    </citation>
    <scope>NUCLEOTIDE SEQUENCE</scope>
    <source>
        <tissue evidence="6">Leaf</tissue>
    </source>
</reference>
<feature type="compositionally biased region" description="Basic and acidic residues" evidence="4">
    <location>
        <begin position="173"/>
        <end position="184"/>
    </location>
</feature>
<feature type="compositionally biased region" description="Polar residues" evidence="4">
    <location>
        <begin position="150"/>
        <end position="168"/>
    </location>
</feature>
<dbReference type="Pfam" id="PF00612">
    <property type="entry name" value="IQ"/>
    <property type="match status" value="1"/>
</dbReference>
<evidence type="ECO:0000313" key="6">
    <source>
        <dbReference type="EMBL" id="KAF7804053.1"/>
    </source>
</evidence>
<dbReference type="EMBL" id="JAAIUW010000013">
    <property type="protein sequence ID" value="KAF7804053.1"/>
    <property type="molecule type" value="Genomic_DNA"/>
</dbReference>
<dbReference type="Proteomes" id="UP000634136">
    <property type="component" value="Unassembled WGS sequence"/>
</dbReference>
<gene>
    <name evidence="6" type="ORF">G2W53_043164</name>
</gene>
<dbReference type="AlphaFoldDB" id="A0A834SHB6"/>
<dbReference type="PANTHER" id="PTHR32295">
    <property type="entry name" value="IQ-DOMAIN 5-RELATED"/>
    <property type="match status" value="1"/>
</dbReference>
<dbReference type="OrthoDB" id="696085at2759"/>
<feature type="region of interest" description="Disordered" evidence="4">
    <location>
        <begin position="150"/>
        <end position="186"/>
    </location>
</feature>
<evidence type="ECO:0000256" key="3">
    <source>
        <dbReference type="ARBA" id="ARBA00024378"/>
    </source>
</evidence>
<proteinExistence type="inferred from homology"/>
<dbReference type="SMART" id="SM00015">
    <property type="entry name" value="IQ"/>
    <property type="match status" value="1"/>
</dbReference>
<dbReference type="InterPro" id="IPR025064">
    <property type="entry name" value="DUF4005"/>
</dbReference>
<accession>A0A834SHB6</accession>